<dbReference type="eggNOG" id="ENOG5030T0R">
    <property type="taxonomic scope" value="Bacteria"/>
</dbReference>
<reference evidence="4" key="3">
    <citation type="submission" date="2023-12" db="EMBL/GenBank/DDBJ databases">
        <title>Isolation of organohalide respiring bacteria Dehalococcoides mccartyi strain GPTCE1 in groundwater collected near a chemical plant in Suzhou, China.</title>
        <authorList>
            <person name="Liu G."/>
        </authorList>
    </citation>
    <scope>NUCLEOTIDE SEQUENCE</scope>
    <source>
        <strain evidence="4">GPTCE1</strain>
    </source>
</reference>
<evidence type="ECO:0000256" key="1">
    <source>
        <dbReference type="SAM" id="Phobius"/>
    </source>
</evidence>
<evidence type="ECO:0000313" key="2">
    <source>
        <dbReference type="EMBL" id="BAZ98069.1"/>
    </source>
</evidence>
<sequence>MPREDDRYRNAMYNGHPPACTCVDCTRRRLAGNARRKSVERSLFSWIIIGAVVLVIIMFVLWWGSRA</sequence>
<reference evidence="2 6" key="2">
    <citation type="journal article" date="2017" name="Sci. Rep.">
        <title>Isolation and genomic characterization of a Dehalococcoides strain suggests genomic rearrangement during culture.</title>
        <authorList>
            <person name="Yohda M."/>
            <person name="Ikegami K."/>
            <person name="Aita Y."/>
            <person name="Kitajima M."/>
            <person name="Takechi A."/>
            <person name="Iwamoto M."/>
            <person name="Fukuda T."/>
            <person name="Tamura N."/>
            <person name="Shibasaki J."/>
            <person name="Koike S."/>
            <person name="Komatsu D."/>
            <person name="Miyagi S."/>
            <person name="Nishimura M."/>
            <person name="Uchino Y."/>
            <person name="Shiroma A."/>
            <person name="Shimoji M."/>
            <person name="Tamotsu H."/>
            <person name="Ashimine N."/>
            <person name="Shinzato M."/>
            <person name="Ohki S."/>
            <person name="Nakano K."/>
            <person name="Teruya K."/>
            <person name="Satou K."/>
            <person name="Hirano T."/>
            <person name="Yagi O."/>
        </authorList>
    </citation>
    <scope>NUCLEOTIDE SEQUENCE [LARGE SCALE GENOMIC DNA]</scope>
    <source>
        <strain evidence="2 6">UCH-ATV1</strain>
    </source>
</reference>
<organism evidence="3 5">
    <name type="scientific">Dehalococcoides mccartyi</name>
    <dbReference type="NCBI Taxonomy" id="61435"/>
    <lineage>
        <taxon>Bacteria</taxon>
        <taxon>Bacillati</taxon>
        <taxon>Chloroflexota</taxon>
        <taxon>Dehalococcoidia</taxon>
        <taxon>Dehalococcoidales</taxon>
        <taxon>Dehalococcoidaceae</taxon>
        <taxon>Dehalococcoides</taxon>
    </lineage>
</organism>
<dbReference type="EMBL" id="AP017649">
    <property type="protein sequence ID" value="BAZ98069.1"/>
    <property type="molecule type" value="Genomic_DNA"/>
</dbReference>
<feature type="transmembrane region" description="Helical" evidence="1">
    <location>
        <begin position="43"/>
        <end position="64"/>
    </location>
</feature>
<evidence type="ECO:0000313" key="3">
    <source>
        <dbReference type="EMBL" id="KSV16262.1"/>
    </source>
</evidence>
<dbReference type="EMBL" id="JGYD01000027">
    <property type="protein sequence ID" value="KSV16262.1"/>
    <property type="molecule type" value="Genomic_DNA"/>
</dbReference>
<evidence type="ECO:0000313" key="5">
    <source>
        <dbReference type="Proteomes" id="UP000053577"/>
    </source>
</evidence>
<keyword evidence="1" id="KW-1133">Transmembrane helix</keyword>
<evidence type="ECO:0000313" key="6">
    <source>
        <dbReference type="Proteomes" id="UP000218257"/>
    </source>
</evidence>
<proteinExistence type="predicted"/>
<name>A0A0V8LXJ8_9CHLR</name>
<keyword evidence="1" id="KW-0472">Membrane</keyword>
<gene>
    <name evidence="3" type="ORF">DA01_06200</name>
    <name evidence="2" type="ORF">DEHALATV1_1441</name>
    <name evidence="4" type="ORF">VLL09_07995</name>
</gene>
<dbReference type="EMBL" id="CP141531">
    <property type="protein sequence ID" value="WRO07314.1"/>
    <property type="molecule type" value="Genomic_DNA"/>
</dbReference>
<keyword evidence="1" id="KW-0812">Transmembrane</keyword>
<dbReference type="GeneID" id="3229166"/>
<reference evidence="3 5" key="1">
    <citation type="journal article" date="2015" name="Sci. Rep.">
        <title>A comparative genomics and reductive dehalogenase gene transcription study of two chloroethene-respiring bacteria, Dehalococcoides mccartyi strains MB and 11a.</title>
        <authorList>
            <person name="Low A."/>
            <person name="Shen Z."/>
            <person name="Cheng D."/>
            <person name="Rogers M.J."/>
            <person name="Lee P.K."/>
            <person name="He J."/>
        </authorList>
    </citation>
    <scope>NUCLEOTIDE SEQUENCE [LARGE SCALE GENOMIC DNA]</scope>
    <source>
        <strain evidence="3 5">MB</strain>
    </source>
</reference>
<dbReference type="RefSeq" id="WP_010937304.1">
    <property type="nucleotide sequence ID" value="NZ_AP017649.1"/>
</dbReference>
<dbReference type="Proteomes" id="UP000053577">
    <property type="component" value="Unassembled WGS sequence"/>
</dbReference>
<dbReference type="PATRIC" id="fig|61435.5.peg.1222"/>
<dbReference type="OrthoDB" id="166428at2"/>
<dbReference type="Proteomes" id="UP001327986">
    <property type="component" value="Chromosome"/>
</dbReference>
<protein>
    <submittedName>
        <fullName evidence="3">Uncharacterized protein</fullName>
    </submittedName>
</protein>
<accession>A0A0V8LXJ8</accession>
<dbReference type="AlphaFoldDB" id="A0A0V8LXJ8"/>
<evidence type="ECO:0000313" key="4">
    <source>
        <dbReference type="EMBL" id="WRO07314.1"/>
    </source>
</evidence>
<dbReference type="Proteomes" id="UP000218257">
    <property type="component" value="Chromosome"/>
</dbReference>